<dbReference type="AlphaFoldDB" id="A0AA41MJ15"/>
<evidence type="ECO:0000313" key="3">
    <source>
        <dbReference type="Proteomes" id="UP001166674"/>
    </source>
</evidence>
<dbReference type="PANTHER" id="PTHR16035:SF14">
    <property type="entry name" value="FAMILY WITH SEQUENCE SIMILARITY 90 MEMBER A11, PSEUDOGENE-RELATED"/>
    <property type="match status" value="1"/>
</dbReference>
<comment type="caution">
    <text evidence="2">The sequence shown here is derived from an EMBL/GenBank/DDBJ whole genome shotgun (WGS) entry which is preliminary data.</text>
</comment>
<feature type="compositionally biased region" description="Polar residues" evidence="1">
    <location>
        <begin position="25"/>
        <end position="38"/>
    </location>
</feature>
<dbReference type="Proteomes" id="UP001166674">
    <property type="component" value="Unassembled WGS sequence"/>
</dbReference>
<dbReference type="EMBL" id="JAATJV010194369">
    <property type="protein sequence ID" value="MBZ3872887.1"/>
    <property type="molecule type" value="Genomic_DNA"/>
</dbReference>
<name>A0AA41MJ15_SCICA</name>
<evidence type="ECO:0000313" key="2">
    <source>
        <dbReference type="EMBL" id="MBZ3872887.1"/>
    </source>
</evidence>
<reference evidence="2" key="1">
    <citation type="submission" date="2020-03" db="EMBL/GenBank/DDBJ databases">
        <title>Studies in the Genomics of Life Span.</title>
        <authorList>
            <person name="Glass D."/>
        </authorList>
    </citation>
    <scope>NUCLEOTIDE SEQUENCE</scope>
    <source>
        <strain evidence="2">SUZIE</strain>
        <tissue evidence="2">Muscle</tissue>
    </source>
</reference>
<feature type="region of interest" description="Disordered" evidence="1">
    <location>
        <begin position="1"/>
        <end position="95"/>
    </location>
</feature>
<sequence>MTQDTQISPSEEERPDIKNMRQWAGHSSQPPSQRLMKTQNEKHQQRRAVGQRAPPPEEENPQQTSRPPPNQIPCKSSVLGPVLESQPPVKNTDERPILPRVQPFQRNEHDFYSIPVPMKGQEVAITGTSHPAVRRTGQNTALHVKGAGEKPEGGSLNVAQAISKSHDVGQVLHPQSTARGPHASKWPCLQATTWRSAQVPTLSIRAPNKRHAQDPVKAIQHAPKKLRGNTSLTPYWSTGRVEVYISVQCLPSTSGLRFKVSPHVTRESPPHGSSMDLHPPRKSLFLNPVPSCTKSNPPASSCVPRQTLRMVFRRLHHDCWSSGFIMTPPSSPLSKPNAPALSAPFLDKSEGHSSHVPVSCLYEDLQVSLSSDDSDME</sequence>
<keyword evidence="3" id="KW-1185">Reference proteome</keyword>
<evidence type="ECO:0000256" key="1">
    <source>
        <dbReference type="SAM" id="MobiDB-lite"/>
    </source>
</evidence>
<feature type="region of interest" description="Disordered" evidence="1">
    <location>
        <begin position="331"/>
        <end position="354"/>
    </location>
</feature>
<gene>
    <name evidence="2" type="ORF">SUZIE_120185</name>
</gene>
<accession>A0AA41MJ15</accession>
<dbReference type="InterPro" id="IPR039213">
    <property type="entry name" value="FAM90"/>
</dbReference>
<proteinExistence type="predicted"/>
<protein>
    <submittedName>
        <fullName evidence="2">Protein FAM90A1</fullName>
    </submittedName>
</protein>
<dbReference type="PANTHER" id="PTHR16035">
    <property type="entry name" value="PROTEIN FAM90A1"/>
    <property type="match status" value="1"/>
</dbReference>
<organism evidence="2 3">
    <name type="scientific">Sciurus carolinensis</name>
    <name type="common">Eastern gray squirrel</name>
    <dbReference type="NCBI Taxonomy" id="30640"/>
    <lineage>
        <taxon>Eukaryota</taxon>
        <taxon>Metazoa</taxon>
        <taxon>Chordata</taxon>
        <taxon>Craniata</taxon>
        <taxon>Vertebrata</taxon>
        <taxon>Euteleostomi</taxon>
        <taxon>Mammalia</taxon>
        <taxon>Eutheria</taxon>
        <taxon>Euarchontoglires</taxon>
        <taxon>Glires</taxon>
        <taxon>Rodentia</taxon>
        <taxon>Sciuromorpha</taxon>
        <taxon>Sciuridae</taxon>
        <taxon>Sciurinae</taxon>
        <taxon>Sciurini</taxon>
        <taxon>Sciurus</taxon>
    </lineage>
</organism>